<evidence type="ECO:0000256" key="10">
    <source>
        <dbReference type="ARBA" id="ARBA00047624"/>
    </source>
</evidence>
<keyword evidence="7" id="KW-0029">Amino-acid transport</keyword>
<dbReference type="AlphaFoldDB" id="A0A846XCZ0"/>
<dbReference type="SMART" id="SM00382">
    <property type="entry name" value="AAA"/>
    <property type="match status" value="1"/>
</dbReference>
<evidence type="ECO:0000256" key="1">
    <source>
        <dbReference type="ARBA" id="ARBA00004202"/>
    </source>
</evidence>
<dbReference type="CDD" id="cd03262">
    <property type="entry name" value="ABC_HisP_GlnQ"/>
    <property type="match status" value="1"/>
</dbReference>
<dbReference type="InterPro" id="IPR003439">
    <property type="entry name" value="ABC_transporter-like_ATP-bd"/>
</dbReference>
<dbReference type="GO" id="GO:0005524">
    <property type="term" value="F:ATP binding"/>
    <property type="evidence" value="ECO:0007669"/>
    <property type="project" value="UniProtKB-KW"/>
</dbReference>
<evidence type="ECO:0000256" key="6">
    <source>
        <dbReference type="ARBA" id="ARBA00022840"/>
    </source>
</evidence>
<dbReference type="InterPro" id="IPR003593">
    <property type="entry name" value="AAA+_ATPase"/>
</dbReference>
<dbReference type="InterPro" id="IPR030679">
    <property type="entry name" value="ABC_ATPase_HisP-typ"/>
</dbReference>
<keyword evidence="5" id="KW-0547">Nucleotide-binding</keyword>
<dbReference type="PIRSF" id="PIRSF039085">
    <property type="entry name" value="ABC_ATPase_HisP"/>
    <property type="match status" value="1"/>
</dbReference>
<keyword evidence="6 12" id="KW-0067">ATP-binding</keyword>
<keyword evidence="8" id="KW-0472">Membrane</keyword>
<dbReference type="PANTHER" id="PTHR43166">
    <property type="entry name" value="AMINO ACID IMPORT ATP-BINDING PROTEIN"/>
    <property type="match status" value="1"/>
</dbReference>
<dbReference type="Gene3D" id="3.40.50.300">
    <property type="entry name" value="P-loop containing nucleotide triphosphate hydrolases"/>
    <property type="match status" value="1"/>
</dbReference>
<dbReference type="PANTHER" id="PTHR43166:SF9">
    <property type="entry name" value="GLUTAMATE_ASPARTATE IMPORT ATP-BINDING PROTEIN GLTL"/>
    <property type="match status" value="1"/>
</dbReference>
<reference evidence="12 13" key="1">
    <citation type="submission" date="2020-04" db="EMBL/GenBank/DDBJ databases">
        <title>MicrobeNet Type strains.</title>
        <authorList>
            <person name="Nicholson A.C."/>
        </authorList>
    </citation>
    <scope>NUCLEOTIDE SEQUENCE [LARGE SCALE GENOMIC DNA]</scope>
    <source>
        <strain evidence="12 13">DSM 45078</strain>
    </source>
</reference>
<dbReference type="GO" id="GO:0016887">
    <property type="term" value="F:ATP hydrolysis activity"/>
    <property type="evidence" value="ECO:0007669"/>
    <property type="project" value="InterPro"/>
</dbReference>
<comment type="catalytic activity">
    <reaction evidence="10">
        <text>a polar amino acid(out) + ATP + H2O = a polar amino acid(in) + ADP + phosphate + H(+)</text>
        <dbReference type="Rhea" id="RHEA:14673"/>
        <dbReference type="ChEBI" id="CHEBI:15377"/>
        <dbReference type="ChEBI" id="CHEBI:15378"/>
        <dbReference type="ChEBI" id="CHEBI:30616"/>
        <dbReference type="ChEBI" id="CHEBI:43474"/>
        <dbReference type="ChEBI" id="CHEBI:62031"/>
        <dbReference type="ChEBI" id="CHEBI:456216"/>
        <dbReference type="EC" id="7.4.2.1"/>
    </reaction>
    <physiologicalReaction direction="left-to-right" evidence="10">
        <dbReference type="Rhea" id="RHEA:14674"/>
    </physiologicalReaction>
</comment>
<proteinExistence type="inferred from homology"/>
<evidence type="ECO:0000256" key="2">
    <source>
        <dbReference type="ARBA" id="ARBA00005417"/>
    </source>
</evidence>
<keyword evidence="13" id="KW-1185">Reference proteome</keyword>
<evidence type="ECO:0000313" key="13">
    <source>
        <dbReference type="Proteomes" id="UP000565715"/>
    </source>
</evidence>
<dbReference type="GO" id="GO:0005886">
    <property type="term" value="C:plasma membrane"/>
    <property type="evidence" value="ECO:0007669"/>
    <property type="project" value="UniProtKB-SubCell"/>
</dbReference>
<accession>A0A846XCZ0</accession>
<dbReference type="Proteomes" id="UP000565715">
    <property type="component" value="Unassembled WGS sequence"/>
</dbReference>
<dbReference type="SUPFAM" id="SSF52540">
    <property type="entry name" value="P-loop containing nucleoside triphosphate hydrolases"/>
    <property type="match status" value="1"/>
</dbReference>
<dbReference type="InterPro" id="IPR027417">
    <property type="entry name" value="P-loop_NTPase"/>
</dbReference>
<evidence type="ECO:0000256" key="9">
    <source>
        <dbReference type="ARBA" id="ARBA00038850"/>
    </source>
</evidence>
<dbReference type="PROSITE" id="PS00211">
    <property type="entry name" value="ABC_TRANSPORTER_1"/>
    <property type="match status" value="1"/>
</dbReference>
<dbReference type="Pfam" id="PF00005">
    <property type="entry name" value="ABC_tran"/>
    <property type="match status" value="1"/>
</dbReference>
<evidence type="ECO:0000256" key="3">
    <source>
        <dbReference type="ARBA" id="ARBA00022448"/>
    </source>
</evidence>
<evidence type="ECO:0000313" key="12">
    <source>
        <dbReference type="EMBL" id="NKY33009.1"/>
    </source>
</evidence>
<evidence type="ECO:0000259" key="11">
    <source>
        <dbReference type="PROSITE" id="PS50893"/>
    </source>
</evidence>
<keyword evidence="4" id="KW-1003">Cell membrane</keyword>
<evidence type="ECO:0000256" key="8">
    <source>
        <dbReference type="ARBA" id="ARBA00023136"/>
    </source>
</evidence>
<name>A0A846XCZ0_9NOCA</name>
<gene>
    <name evidence="12" type="ORF">HGA13_07970</name>
</gene>
<dbReference type="EMBL" id="JAAXOO010000002">
    <property type="protein sequence ID" value="NKY33009.1"/>
    <property type="molecule type" value="Genomic_DNA"/>
</dbReference>
<evidence type="ECO:0000256" key="4">
    <source>
        <dbReference type="ARBA" id="ARBA00022475"/>
    </source>
</evidence>
<feature type="domain" description="ABC transporter" evidence="11">
    <location>
        <begin position="10"/>
        <end position="254"/>
    </location>
</feature>
<dbReference type="FunFam" id="3.40.50.300:FF:000020">
    <property type="entry name" value="Amino acid ABC transporter ATP-binding component"/>
    <property type="match status" value="1"/>
</dbReference>
<organism evidence="12 13">
    <name type="scientific">Nocardia speluncae</name>
    <dbReference type="NCBI Taxonomy" id="419477"/>
    <lineage>
        <taxon>Bacteria</taxon>
        <taxon>Bacillati</taxon>
        <taxon>Actinomycetota</taxon>
        <taxon>Actinomycetes</taxon>
        <taxon>Mycobacteriales</taxon>
        <taxon>Nocardiaceae</taxon>
        <taxon>Nocardia</taxon>
    </lineage>
</organism>
<comment type="subcellular location">
    <subcellularLocation>
        <location evidence="1">Cell membrane</location>
        <topology evidence="1">Peripheral membrane protein</topology>
    </subcellularLocation>
</comment>
<protein>
    <recommendedName>
        <fullName evidence="9">ABC-type polar-amino-acid transporter</fullName>
        <ecNumber evidence="9">7.4.2.1</ecNumber>
    </recommendedName>
</protein>
<comment type="caution">
    <text evidence="12">The sequence shown here is derived from an EMBL/GenBank/DDBJ whole genome shotgun (WGS) entry which is preliminary data.</text>
</comment>
<dbReference type="GO" id="GO:0015426">
    <property type="term" value="F:ATPase-coupled polar amino acid-transporter activity"/>
    <property type="evidence" value="ECO:0007669"/>
    <property type="project" value="UniProtKB-EC"/>
</dbReference>
<comment type="similarity">
    <text evidence="2">Belongs to the ABC transporter superfamily.</text>
</comment>
<evidence type="ECO:0000256" key="5">
    <source>
        <dbReference type="ARBA" id="ARBA00022741"/>
    </source>
</evidence>
<dbReference type="RefSeq" id="WP_068048446.1">
    <property type="nucleotide sequence ID" value="NZ_JAAXOO010000002.1"/>
</dbReference>
<dbReference type="PROSITE" id="PS50893">
    <property type="entry name" value="ABC_TRANSPORTER_2"/>
    <property type="match status" value="1"/>
</dbReference>
<keyword evidence="3" id="KW-0813">Transport</keyword>
<dbReference type="EC" id="7.4.2.1" evidence="9"/>
<evidence type="ECO:0000256" key="7">
    <source>
        <dbReference type="ARBA" id="ARBA00022970"/>
    </source>
</evidence>
<dbReference type="InterPro" id="IPR050086">
    <property type="entry name" value="MetN_ABC_transporter-like"/>
</dbReference>
<dbReference type="InterPro" id="IPR017871">
    <property type="entry name" value="ABC_transporter-like_CS"/>
</dbReference>
<sequence length="272" mass="30204">MSDKTATPVVQVSNLRKVYHGRPALDGVDLTVAEGEVVVVLGPSGSGKSTLVRCIDQLEKIDGGAIYLDGELLGFAHRHGALRPLSEDDIAAQRRRMGMVFQQFNLFPHWTVLRNITEAAVAVHGMSKGAARERAETLLEKVGLPDKANAYPRQLSGGQQQRVAIARSVATRPRVLLFDEPTSALDPELVEEVLTVIKDLARSGLTMVVVTHEMEFARQVADRCVFMVDGKVVEQNTTEEFFEQPRTERLQRFLSRFNESRGRAAELVEEIR</sequence>